<dbReference type="Gene3D" id="2.130.10.10">
    <property type="entry name" value="YVTN repeat-like/Quinoprotein amine dehydrogenase"/>
    <property type="match status" value="1"/>
</dbReference>
<reference evidence="1" key="1">
    <citation type="submission" date="2020-05" db="EMBL/GenBank/DDBJ databases">
        <title>Identification of trans-AT polyketide cluster in two marine bacteria, producers of a novel glutaramide-containing polyketide sesbanimide D and analogs.</title>
        <authorList>
            <person name="Kacar D."/>
            <person name="Rodriguez P."/>
            <person name="Canedo L."/>
            <person name="Gonzalez E."/>
            <person name="Galan B."/>
            <person name="De La Calle F."/>
            <person name="Garcia J.L."/>
        </authorList>
    </citation>
    <scope>NUCLEOTIDE SEQUENCE</scope>
    <source>
        <strain evidence="1">PHM038</strain>
    </source>
</reference>
<dbReference type="InterPro" id="IPR015943">
    <property type="entry name" value="WD40/YVTN_repeat-like_dom_sf"/>
</dbReference>
<accession>A0A926S6S2</accession>
<organism evidence="1 2">
    <name type="scientific">Roseibium aggregatum</name>
    <dbReference type="NCBI Taxonomy" id="187304"/>
    <lineage>
        <taxon>Bacteria</taxon>
        <taxon>Pseudomonadati</taxon>
        <taxon>Pseudomonadota</taxon>
        <taxon>Alphaproteobacteria</taxon>
        <taxon>Hyphomicrobiales</taxon>
        <taxon>Stappiaceae</taxon>
        <taxon>Roseibium</taxon>
    </lineage>
</organism>
<gene>
    <name evidence="1" type="ORF">HK439_10975</name>
</gene>
<dbReference type="EMBL" id="JABFCZ010000011">
    <property type="protein sequence ID" value="MBD1546787.1"/>
    <property type="molecule type" value="Genomic_DNA"/>
</dbReference>
<dbReference type="Pfam" id="PF07433">
    <property type="entry name" value="DUF1513"/>
    <property type="match status" value="1"/>
</dbReference>
<name>A0A926S6S2_9HYPH</name>
<dbReference type="InterPro" id="IPR008311">
    <property type="entry name" value="UCP028101"/>
</dbReference>
<dbReference type="SUPFAM" id="SSF50969">
    <property type="entry name" value="YVTN repeat-like/Quinoprotein amine dehydrogenase"/>
    <property type="match status" value="1"/>
</dbReference>
<sequence length="382" mass="40236">MATDRVAISRRALLAGLGGIAALSAGHFSAFAGGAALLEESALDYPLFASARREADGSYGIAIIDDAGQELARVALPGRGHGIAVSPDGRRFMAFARRPGTFALLIDPFERTEPQVLTSIEGRHFYGHGCFSPDGRLVYAVENDYDAVRGVLGVYDVSGRQIRRIGEIETGGIGPHDILLAEGGKVLVVANGGIETHPSRPREKLNLDTMQPSVVFLDRERGDLLAQHSLSQNLHQLSLRHMALDGQGKVWVGGQFEGDKSLSPPLVAHMTRDSGPTLTEVPSALASGLQSYIGSVVVNASGDVIATSAPRGGQVLFWAAETGAFLGADQVVDGCGLAPLDASGFLISDGTGGLRYAEDPQSLPEILARPPGISWDNHMVTL</sequence>
<dbReference type="AlphaFoldDB" id="A0A926S6S2"/>
<comment type="caution">
    <text evidence="1">The sequence shown here is derived from an EMBL/GenBank/DDBJ whole genome shotgun (WGS) entry which is preliminary data.</text>
</comment>
<evidence type="ECO:0000313" key="1">
    <source>
        <dbReference type="EMBL" id="MBD1546787.1"/>
    </source>
</evidence>
<dbReference type="PROSITE" id="PS51318">
    <property type="entry name" value="TAT"/>
    <property type="match status" value="1"/>
</dbReference>
<evidence type="ECO:0000313" key="2">
    <source>
        <dbReference type="Proteomes" id="UP000598467"/>
    </source>
</evidence>
<dbReference type="InterPro" id="IPR011044">
    <property type="entry name" value="Quino_amine_DH_bsu"/>
</dbReference>
<dbReference type="InterPro" id="IPR006311">
    <property type="entry name" value="TAT_signal"/>
</dbReference>
<dbReference type="RefSeq" id="WP_209011724.1">
    <property type="nucleotide sequence ID" value="NZ_JABFCZ010000011.1"/>
</dbReference>
<protein>
    <submittedName>
        <fullName evidence="1">DUF1513 domain-containing protein</fullName>
    </submittedName>
</protein>
<dbReference type="Proteomes" id="UP000598467">
    <property type="component" value="Unassembled WGS sequence"/>
</dbReference>
<dbReference type="PIRSF" id="PIRSF028101">
    <property type="entry name" value="UCP028101"/>
    <property type="match status" value="1"/>
</dbReference>
<proteinExistence type="predicted"/>